<feature type="compositionally biased region" description="Polar residues" evidence="1">
    <location>
        <begin position="147"/>
        <end position="170"/>
    </location>
</feature>
<dbReference type="EMBL" id="DF974149">
    <property type="protein sequence ID" value="GAU45782.1"/>
    <property type="molecule type" value="Genomic_DNA"/>
</dbReference>
<dbReference type="OrthoDB" id="1436942at2759"/>
<name>A0A2Z6P9W4_TRISU</name>
<feature type="compositionally biased region" description="Basic and acidic residues" evidence="1">
    <location>
        <begin position="188"/>
        <end position="198"/>
    </location>
</feature>
<dbReference type="Proteomes" id="UP000242715">
    <property type="component" value="Unassembled WGS sequence"/>
</dbReference>
<keyword evidence="3" id="KW-1185">Reference proteome</keyword>
<feature type="region of interest" description="Disordered" evidence="1">
    <location>
        <begin position="147"/>
        <end position="198"/>
    </location>
</feature>
<accession>A0A2Z6P9W4</accession>
<sequence>MAEDTPQMEKLLGDYGGRGRNRNRLAIANQPVTVNKSSGTKAGLIDLNRLEHHMAQSTPTNKQIKEAVEAEVTKRMAALNLRQPPVAQINQMNAVGAAQKNTTASIKNLEVQVGQIAQQLSQRAPGSLPSSTVLNPRDHGNVNAVVTRSQKMNESQSSKLQKGESESSPTLVEVELEVRSTNNEDDVEALKKQEEPIA</sequence>
<proteinExistence type="predicted"/>
<gene>
    <name evidence="2" type="ORF">TSUD_24460</name>
</gene>
<evidence type="ECO:0000256" key="1">
    <source>
        <dbReference type="SAM" id="MobiDB-lite"/>
    </source>
</evidence>
<evidence type="ECO:0000313" key="2">
    <source>
        <dbReference type="EMBL" id="GAU45782.1"/>
    </source>
</evidence>
<organism evidence="2 3">
    <name type="scientific">Trifolium subterraneum</name>
    <name type="common">Subterranean clover</name>
    <dbReference type="NCBI Taxonomy" id="3900"/>
    <lineage>
        <taxon>Eukaryota</taxon>
        <taxon>Viridiplantae</taxon>
        <taxon>Streptophyta</taxon>
        <taxon>Embryophyta</taxon>
        <taxon>Tracheophyta</taxon>
        <taxon>Spermatophyta</taxon>
        <taxon>Magnoliopsida</taxon>
        <taxon>eudicotyledons</taxon>
        <taxon>Gunneridae</taxon>
        <taxon>Pentapetalae</taxon>
        <taxon>rosids</taxon>
        <taxon>fabids</taxon>
        <taxon>Fabales</taxon>
        <taxon>Fabaceae</taxon>
        <taxon>Papilionoideae</taxon>
        <taxon>50 kb inversion clade</taxon>
        <taxon>NPAAA clade</taxon>
        <taxon>Hologalegina</taxon>
        <taxon>IRL clade</taxon>
        <taxon>Trifolieae</taxon>
        <taxon>Trifolium</taxon>
    </lineage>
</organism>
<protein>
    <submittedName>
        <fullName evidence="2">Uncharacterized protein</fullName>
    </submittedName>
</protein>
<reference evidence="3" key="1">
    <citation type="journal article" date="2017" name="Front. Plant Sci.">
        <title>Climate Clever Clovers: New Paradigm to Reduce the Environmental Footprint of Ruminants by Breeding Low Methanogenic Forages Utilizing Haplotype Variation.</title>
        <authorList>
            <person name="Kaur P."/>
            <person name="Appels R."/>
            <person name="Bayer P.E."/>
            <person name="Keeble-Gagnere G."/>
            <person name="Wang J."/>
            <person name="Hirakawa H."/>
            <person name="Shirasawa K."/>
            <person name="Vercoe P."/>
            <person name="Stefanova K."/>
            <person name="Durmic Z."/>
            <person name="Nichols P."/>
            <person name="Revell C."/>
            <person name="Isobe S.N."/>
            <person name="Edwards D."/>
            <person name="Erskine W."/>
        </authorList>
    </citation>
    <scope>NUCLEOTIDE SEQUENCE [LARGE SCALE GENOMIC DNA]</scope>
    <source>
        <strain evidence="3">cv. Daliak</strain>
    </source>
</reference>
<evidence type="ECO:0000313" key="3">
    <source>
        <dbReference type="Proteomes" id="UP000242715"/>
    </source>
</evidence>
<dbReference type="AlphaFoldDB" id="A0A2Z6P9W4"/>